<proteinExistence type="predicted"/>
<reference evidence="2" key="1">
    <citation type="submission" date="2020-06" db="EMBL/GenBank/DDBJ databases">
        <title>WGS assembly of Ceratodon purpureus strain R40.</title>
        <authorList>
            <person name="Carey S.B."/>
            <person name="Jenkins J."/>
            <person name="Shu S."/>
            <person name="Lovell J.T."/>
            <person name="Sreedasyam A."/>
            <person name="Maumus F."/>
            <person name="Tiley G.P."/>
            <person name="Fernandez-Pozo N."/>
            <person name="Barry K."/>
            <person name="Chen C."/>
            <person name="Wang M."/>
            <person name="Lipzen A."/>
            <person name="Daum C."/>
            <person name="Saski C.A."/>
            <person name="Payton A.C."/>
            <person name="Mcbreen J.C."/>
            <person name="Conrad R.E."/>
            <person name="Kollar L.M."/>
            <person name="Olsson S."/>
            <person name="Huttunen S."/>
            <person name="Landis J.B."/>
            <person name="Wickett N.J."/>
            <person name="Johnson M.G."/>
            <person name="Rensing S.A."/>
            <person name="Grimwood J."/>
            <person name="Schmutz J."/>
            <person name="Mcdaniel S.F."/>
        </authorList>
    </citation>
    <scope>NUCLEOTIDE SEQUENCE</scope>
    <source>
        <strain evidence="2">R40</strain>
    </source>
</reference>
<sequence>MTQVMGWNDSSTSLRERRHKSSAPQQRVLRCALPWCLAMPESSWRPEGVTHSSPTTGVTVFPGPSQSSPPHSSKFPSLLPSLHYSVGAATVASFTTSCFQVPDHLLQLFRLIDTYLSNARSDKSGLLLSHWWSL</sequence>
<evidence type="ECO:0000313" key="2">
    <source>
        <dbReference type="EMBL" id="KAG0555351.1"/>
    </source>
</evidence>
<evidence type="ECO:0000313" key="3">
    <source>
        <dbReference type="Proteomes" id="UP000822688"/>
    </source>
</evidence>
<feature type="compositionally biased region" description="Polar residues" evidence="1">
    <location>
        <begin position="1"/>
        <end position="13"/>
    </location>
</feature>
<evidence type="ECO:0000256" key="1">
    <source>
        <dbReference type="SAM" id="MobiDB-lite"/>
    </source>
</evidence>
<dbReference type="Proteomes" id="UP000822688">
    <property type="component" value="Chromosome 12"/>
</dbReference>
<feature type="region of interest" description="Disordered" evidence="1">
    <location>
        <begin position="1"/>
        <end position="21"/>
    </location>
</feature>
<feature type="compositionally biased region" description="Low complexity" evidence="1">
    <location>
        <begin position="62"/>
        <end position="74"/>
    </location>
</feature>
<accession>A0A8T0G8I3</accession>
<gene>
    <name evidence="2" type="ORF">KC19_12G163000</name>
</gene>
<keyword evidence="3" id="KW-1185">Reference proteome</keyword>
<protein>
    <submittedName>
        <fullName evidence="2">Uncharacterized protein</fullName>
    </submittedName>
</protein>
<dbReference type="EMBL" id="CM026433">
    <property type="protein sequence ID" value="KAG0555351.1"/>
    <property type="molecule type" value="Genomic_DNA"/>
</dbReference>
<feature type="region of interest" description="Disordered" evidence="1">
    <location>
        <begin position="44"/>
        <end position="74"/>
    </location>
</feature>
<organism evidence="2 3">
    <name type="scientific">Ceratodon purpureus</name>
    <name type="common">Fire moss</name>
    <name type="synonym">Dicranum purpureum</name>
    <dbReference type="NCBI Taxonomy" id="3225"/>
    <lineage>
        <taxon>Eukaryota</taxon>
        <taxon>Viridiplantae</taxon>
        <taxon>Streptophyta</taxon>
        <taxon>Embryophyta</taxon>
        <taxon>Bryophyta</taxon>
        <taxon>Bryophytina</taxon>
        <taxon>Bryopsida</taxon>
        <taxon>Dicranidae</taxon>
        <taxon>Pseudoditrichales</taxon>
        <taxon>Ditrichaceae</taxon>
        <taxon>Ceratodon</taxon>
    </lineage>
</organism>
<name>A0A8T0G8I3_CERPU</name>
<comment type="caution">
    <text evidence="2">The sequence shown here is derived from an EMBL/GenBank/DDBJ whole genome shotgun (WGS) entry which is preliminary data.</text>
</comment>
<dbReference type="AlphaFoldDB" id="A0A8T0G8I3"/>